<dbReference type="CDD" id="cd07377">
    <property type="entry name" value="WHTH_GntR"/>
    <property type="match status" value="1"/>
</dbReference>
<dbReference type="InterPro" id="IPR036388">
    <property type="entry name" value="WH-like_DNA-bd_sf"/>
</dbReference>
<dbReference type="Gene3D" id="1.10.10.10">
    <property type="entry name" value="Winged helix-like DNA-binding domain superfamily/Winged helix DNA-binding domain"/>
    <property type="match status" value="1"/>
</dbReference>
<evidence type="ECO:0000256" key="1">
    <source>
        <dbReference type="ARBA" id="ARBA00023015"/>
    </source>
</evidence>
<evidence type="ECO:0000259" key="4">
    <source>
        <dbReference type="PROSITE" id="PS50949"/>
    </source>
</evidence>
<accession>A0ABW1UT99</accession>
<keyword evidence="3" id="KW-0804">Transcription</keyword>
<keyword evidence="6" id="KW-1185">Reference proteome</keyword>
<organism evidence="5 6">
    <name type="scientific">Companilactobacillus baiquanensis</name>
    <dbReference type="NCBI Taxonomy" id="2486005"/>
    <lineage>
        <taxon>Bacteria</taxon>
        <taxon>Bacillati</taxon>
        <taxon>Bacillota</taxon>
        <taxon>Bacilli</taxon>
        <taxon>Lactobacillales</taxon>
        <taxon>Lactobacillaceae</taxon>
        <taxon>Companilactobacillus</taxon>
    </lineage>
</organism>
<dbReference type="Pfam" id="PF00392">
    <property type="entry name" value="GntR"/>
    <property type="match status" value="1"/>
</dbReference>
<dbReference type="Proteomes" id="UP001596186">
    <property type="component" value="Unassembled WGS sequence"/>
</dbReference>
<protein>
    <submittedName>
        <fullName evidence="5">GntR family transcriptional regulator</fullName>
    </submittedName>
</protein>
<dbReference type="PROSITE" id="PS50949">
    <property type="entry name" value="HTH_GNTR"/>
    <property type="match status" value="1"/>
</dbReference>
<name>A0ABW1UT99_9LACO</name>
<proteinExistence type="predicted"/>
<dbReference type="PANTHER" id="PTHR44846:SF12">
    <property type="entry name" value="HTH-TYPE TRANSCRIPTIONAL REGULATOR TRER"/>
    <property type="match status" value="1"/>
</dbReference>
<dbReference type="InterPro" id="IPR000524">
    <property type="entry name" value="Tscrpt_reg_HTH_GntR"/>
</dbReference>
<evidence type="ECO:0000256" key="3">
    <source>
        <dbReference type="ARBA" id="ARBA00023163"/>
    </source>
</evidence>
<dbReference type="Pfam" id="PF07702">
    <property type="entry name" value="UTRA"/>
    <property type="match status" value="1"/>
</dbReference>
<keyword evidence="1" id="KW-0805">Transcription regulation</keyword>
<dbReference type="InterPro" id="IPR050679">
    <property type="entry name" value="Bact_HTH_transcr_reg"/>
</dbReference>
<dbReference type="SMART" id="SM00345">
    <property type="entry name" value="HTH_GNTR"/>
    <property type="match status" value="1"/>
</dbReference>
<dbReference type="EMBL" id="JBHSSN010000004">
    <property type="protein sequence ID" value="MFC6322667.1"/>
    <property type="molecule type" value="Genomic_DNA"/>
</dbReference>
<dbReference type="InterPro" id="IPR011663">
    <property type="entry name" value="UTRA"/>
</dbReference>
<dbReference type="SUPFAM" id="SSF64288">
    <property type="entry name" value="Chorismate lyase-like"/>
    <property type="match status" value="1"/>
</dbReference>
<gene>
    <name evidence="5" type="ORF">ACFP1F_02650</name>
</gene>
<feature type="domain" description="HTH gntR-type" evidence="4">
    <location>
        <begin position="3"/>
        <end position="71"/>
    </location>
</feature>
<dbReference type="RefSeq" id="WP_125593207.1">
    <property type="nucleotide sequence ID" value="NZ_JBHSSN010000004.1"/>
</dbReference>
<evidence type="ECO:0000313" key="6">
    <source>
        <dbReference type="Proteomes" id="UP001596186"/>
    </source>
</evidence>
<dbReference type="SMART" id="SM00866">
    <property type="entry name" value="UTRA"/>
    <property type="match status" value="1"/>
</dbReference>
<reference evidence="6" key="1">
    <citation type="journal article" date="2019" name="Int. J. Syst. Evol. Microbiol.">
        <title>The Global Catalogue of Microorganisms (GCM) 10K type strain sequencing project: providing services to taxonomists for standard genome sequencing and annotation.</title>
        <authorList>
            <consortium name="The Broad Institute Genomics Platform"/>
            <consortium name="The Broad Institute Genome Sequencing Center for Infectious Disease"/>
            <person name="Wu L."/>
            <person name="Ma J."/>
        </authorList>
    </citation>
    <scope>NUCLEOTIDE SEQUENCE [LARGE SCALE GENOMIC DNA]</scope>
    <source>
        <strain evidence="6">CCM 8895</strain>
    </source>
</reference>
<evidence type="ECO:0000313" key="5">
    <source>
        <dbReference type="EMBL" id="MFC6322667.1"/>
    </source>
</evidence>
<comment type="caution">
    <text evidence="5">The sequence shown here is derived from an EMBL/GenBank/DDBJ whole genome shotgun (WGS) entry which is preliminary data.</text>
</comment>
<dbReference type="SUPFAM" id="SSF46785">
    <property type="entry name" value="Winged helix' DNA-binding domain"/>
    <property type="match status" value="1"/>
</dbReference>
<dbReference type="PRINTS" id="PR00035">
    <property type="entry name" value="HTHGNTR"/>
</dbReference>
<keyword evidence="2" id="KW-0238">DNA-binding</keyword>
<dbReference type="InterPro" id="IPR036390">
    <property type="entry name" value="WH_DNA-bd_sf"/>
</dbReference>
<dbReference type="PANTHER" id="PTHR44846">
    <property type="entry name" value="MANNOSYL-D-GLYCERATE TRANSPORT/METABOLISM SYSTEM REPRESSOR MNGR-RELATED"/>
    <property type="match status" value="1"/>
</dbReference>
<evidence type="ECO:0000256" key="2">
    <source>
        <dbReference type="ARBA" id="ARBA00023125"/>
    </source>
</evidence>
<dbReference type="Gene3D" id="3.40.1410.10">
    <property type="entry name" value="Chorismate lyase-like"/>
    <property type="match status" value="1"/>
</dbReference>
<dbReference type="InterPro" id="IPR028978">
    <property type="entry name" value="Chorismate_lyase_/UTRA_dom_sf"/>
</dbReference>
<sequence>MPKKLYTEIYETLKKEIQTNVYQPKSSLPREEDLSARFDVTRNTVRRALKQLQEEGLVYAVKGRGVVVLEPVRSDQVVFSANNSEGFQGLRSFPQNKFIQELDTDVLSFKEIMIDEKTANLTSFNINDKAFYLERLRLFDGKGLAIDHSYFRADALKGFTREDAEGSVYQYIRDNNLFKVAAQRSISSVVSASQRDNEVLELGSLNCVGSLIKFVYTDAGSLFEYTETRYVPNNFAMLGFQYY</sequence>